<keyword evidence="7" id="KW-0539">Nucleus</keyword>
<dbReference type="EMBL" id="NCSJ02000204">
    <property type="protein sequence ID" value="RFU27494.1"/>
    <property type="molecule type" value="Genomic_DNA"/>
</dbReference>
<dbReference type="PANTHER" id="PTHR47782">
    <property type="entry name" value="ZN(II)2CYS6 TRANSCRIPTION FACTOR (EUROFUNG)-RELATED"/>
    <property type="match status" value="1"/>
</dbReference>
<feature type="non-terminal residue" evidence="9">
    <location>
        <position position="1"/>
    </location>
</feature>
<evidence type="ECO:0000313" key="9">
    <source>
        <dbReference type="EMBL" id="RFU27494.1"/>
    </source>
</evidence>
<reference evidence="9 10" key="1">
    <citation type="submission" date="2018-05" db="EMBL/GenBank/DDBJ databases">
        <title>Draft genome sequence of Scytalidium lignicola DSM 105466, a ubiquitous saprotrophic fungus.</title>
        <authorList>
            <person name="Buettner E."/>
            <person name="Gebauer A.M."/>
            <person name="Hofrichter M."/>
            <person name="Liers C."/>
            <person name="Kellner H."/>
        </authorList>
    </citation>
    <scope>NUCLEOTIDE SEQUENCE [LARGE SCALE GENOMIC DNA]</scope>
    <source>
        <strain evidence="9 10">DSM 105466</strain>
    </source>
</reference>
<feature type="domain" description="Xylanolytic transcriptional activator regulatory" evidence="8">
    <location>
        <begin position="204"/>
        <end position="280"/>
    </location>
</feature>
<evidence type="ECO:0000256" key="4">
    <source>
        <dbReference type="ARBA" id="ARBA00023015"/>
    </source>
</evidence>
<dbReference type="GO" id="GO:0008270">
    <property type="term" value="F:zinc ion binding"/>
    <property type="evidence" value="ECO:0007669"/>
    <property type="project" value="InterPro"/>
</dbReference>
<dbReference type="InterPro" id="IPR007219">
    <property type="entry name" value="XnlR_reg_dom"/>
</dbReference>
<dbReference type="InterPro" id="IPR052202">
    <property type="entry name" value="Yeast_MetPath_Reg"/>
</dbReference>
<dbReference type="Pfam" id="PF04082">
    <property type="entry name" value="Fungal_trans"/>
    <property type="match status" value="1"/>
</dbReference>
<dbReference type="CDD" id="cd12148">
    <property type="entry name" value="fungal_TF_MHR"/>
    <property type="match status" value="1"/>
</dbReference>
<keyword evidence="3" id="KW-0862">Zinc</keyword>
<dbReference type="GO" id="GO:0006351">
    <property type="term" value="P:DNA-templated transcription"/>
    <property type="evidence" value="ECO:0007669"/>
    <property type="project" value="InterPro"/>
</dbReference>
<dbReference type="Proteomes" id="UP000258309">
    <property type="component" value="Unassembled WGS sequence"/>
</dbReference>
<evidence type="ECO:0000256" key="7">
    <source>
        <dbReference type="ARBA" id="ARBA00023242"/>
    </source>
</evidence>
<accession>A0A3E2H285</accession>
<keyword evidence="10" id="KW-1185">Reference proteome</keyword>
<proteinExistence type="predicted"/>
<dbReference type="GO" id="GO:0000981">
    <property type="term" value="F:DNA-binding transcription factor activity, RNA polymerase II-specific"/>
    <property type="evidence" value="ECO:0007669"/>
    <property type="project" value="TreeGrafter"/>
</dbReference>
<dbReference type="AlphaFoldDB" id="A0A3E2H285"/>
<dbReference type="GO" id="GO:0043565">
    <property type="term" value="F:sequence-specific DNA binding"/>
    <property type="evidence" value="ECO:0007669"/>
    <property type="project" value="TreeGrafter"/>
</dbReference>
<comment type="caution">
    <text evidence="9">The sequence shown here is derived from an EMBL/GenBank/DDBJ whole genome shotgun (WGS) entry which is preliminary data.</text>
</comment>
<evidence type="ECO:0000256" key="1">
    <source>
        <dbReference type="ARBA" id="ARBA00004123"/>
    </source>
</evidence>
<protein>
    <recommendedName>
        <fullName evidence="8">Xylanolytic transcriptional activator regulatory domain-containing protein</fullName>
    </recommendedName>
</protein>
<evidence type="ECO:0000256" key="3">
    <source>
        <dbReference type="ARBA" id="ARBA00022833"/>
    </source>
</evidence>
<evidence type="ECO:0000313" key="10">
    <source>
        <dbReference type="Proteomes" id="UP000258309"/>
    </source>
</evidence>
<dbReference type="OrthoDB" id="2399539at2759"/>
<dbReference type="SMART" id="SM00906">
    <property type="entry name" value="Fungal_trans"/>
    <property type="match status" value="1"/>
</dbReference>
<feature type="non-terminal residue" evidence="9">
    <location>
        <position position="593"/>
    </location>
</feature>
<dbReference type="STRING" id="5539.A0A3E2H285"/>
<keyword evidence="6" id="KW-0804">Transcription</keyword>
<evidence type="ECO:0000256" key="5">
    <source>
        <dbReference type="ARBA" id="ARBA00023125"/>
    </source>
</evidence>
<name>A0A3E2H285_SCYLI</name>
<dbReference type="GO" id="GO:0005634">
    <property type="term" value="C:nucleus"/>
    <property type="evidence" value="ECO:0007669"/>
    <property type="project" value="UniProtKB-SubCell"/>
</dbReference>
<gene>
    <name evidence="9" type="ORF">B7463_g8853</name>
</gene>
<comment type="subcellular location">
    <subcellularLocation>
        <location evidence="1">Nucleus</location>
    </subcellularLocation>
</comment>
<keyword evidence="5" id="KW-0238">DNA-binding</keyword>
<sequence length="593" mass="67661">MPEEGDGTYSAIANGVGFLSLRAAAEPYFVGSTSGFHLARMVHLMLSSSFSTLARQSMDFASPNTSLLTSNWEAIESAKIAQDPPQHIADELVALYFSRIHLRYPLIDWVAFRRTYKRKHELEPSRRSDRMRLFVLHMVYAMGARILELNFRREYDVSPESHYATALQYLDASLEIHGVENVQALLLLSLFSLRASESLGTLGGWHVLGLAMRVCTELGLHRKVHYGMAKQCDPYLMEIRKRNFWSAYLLDRSLCITLGRPFAIAEHDIDAELPLDIDEGEDDAEIVQDTHQQQFAERGPLTSAAPQPTNLSSFVHMCRLRRIESGIQHDIYGADVNIKYLVGHRYEVIDKYISKLDSWFDTIPYKESITSRGKSDKTVYDCFEYSQICYSKTMRLLLQPRIAALSTPCDYDPYIVVCAKACGDICKYYKIIHQAHPLSYNLLALHSVFTAGTTLLYCVWIYRDLLKQSVMNDVRACSNVLFVIAERWPAAEQYRDAYEVLASHMQDMFYSDKQEINKLSLPADNVGYDFSRNILSIQQGATGINDVEFWTMYNNLVAENWSDFISTQPSHNWVNQQAPSDQVVPQQANVFQS</sequence>
<keyword evidence="2" id="KW-0479">Metal-binding</keyword>
<dbReference type="GO" id="GO:0045944">
    <property type="term" value="P:positive regulation of transcription by RNA polymerase II"/>
    <property type="evidence" value="ECO:0007669"/>
    <property type="project" value="TreeGrafter"/>
</dbReference>
<organism evidence="9 10">
    <name type="scientific">Scytalidium lignicola</name>
    <name type="common">Hyphomycete</name>
    <dbReference type="NCBI Taxonomy" id="5539"/>
    <lineage>
        <taxon>Eukaryota</taxon>
        <taxon>Fungi</taxon>
        <taxon>Dikarya</taxon>
        <taxon>Ascomycota</taxon>
        <taxon>Pezizomycotina</taxon>
        <taxon>Leotiomycetes</taxon>
        <taxon>Leotiomycetes incertae sedis</taxon>
        <taxon>Scytalidium</taxon>
    </lineage>
</organism>
<keyword evidence="4" id="KW-0805">Transcription regulation</keyword>
<dbReference type="OMA" id="IACERCK"/>
<evidence type="ECO:0000259" key="8">
    <source>
        <dbReference type="SMART" id="SM00906"/>
    </source>
</evidence>
<dbReference type="PANTHER" id="PTHR47782:SF12">
    <property type="entry name" value="ZN(II)2CYS6 TRANSCRIPTION FACTOR (EUROFUNG)"/>
    <property type="match status" value="1"/>
</dbReference>
<evidence type="ECO:0000256" key="2">
    <source>
        <dbReference type="ARBA" id="ARBA00022723"/>
    </source>
</evidence>
<evidence type="ECO:0000256" key="6">
    <source>
        <dbReference type="ARBA" id="ARBA00023163"/>
    </source>
</evidence>